<protein>
    <submittedName>
        <fullName evidence="1">Uncharacterized protein</fullName>
    </submittedName>
</protein>
<dbReference type="EMBL" id="JADBEF010000001">
    <property type="protein sequence ID" value="MBE1557301.1"/>
    <property type="molecule type" value="Genomic_DNA"/>
</dbReference>
<proteinExistence type="predicted"/>
<name>A0ABR9K5L7_9ACTN</name>
<gene>
    <name evidence="1" type="ORF">H4W81_000080</name>
</gene>
<sequence>MDEEMAEYARSWLAEDGVVQVGDDSWTSGEEPDERLTANEVAHTWTSLALEDPGLDQDGRLRLALGLLDLLDDYWVTCEIGFAVTKAGDPRAAGPLWAAYRRRLEAPSSAEPITYSLWVDWFEDRDTVAAAFGEVLGDEVETLRTEGRLHELTADPLARRVRRVLEISGPVPWEIKHPVYQAVATLPGLHLALFKGLLGGYHDVYGSLEPQAALTLLRRLDLPEDTPHLAPLLMVLEMGHRNHYRSPDAWPATPKSG</sequence>
<evidence type="ECO:0000313" key="1">
    <source>
        <dbReference type="EMBL" id="MBE1557301.1"/>
    </source>
</evidence>
<reference evidence="1 2" key="1">
    <citation type="submission" date="2020-10" db="EMBL/GenBank/DDBJ databases">
        <title>Sequencing the genomes of 1000 actinobacteria strains.</title>
        <authorList>
            <person name="Klenk H.-P."/>
        </authorList>
    </citation>
    <scope>NUCLEOTIDE SEQUENCE [LARGE SCALE GENOMIC DNA]</scope>
    <source>
        <strain evidence="1 2">DSM 43748</strain>
    </source>
</reference>
<comment type="caution">
    <text evidence="1">The sequence shown here is derived from an EMBL/GenBank/DDBJ whole genome shotgun (WGS) entry which is preliminary data.</text>
</comment>
<dbReference type="RefSeq" id="WP_225958365.1">
    <property type="nucleotide sequence ID" value="NZ_BAAASY010000015.1"/>
</dbReference>
<evidence type="ECO:0000313" key="2">
    <source>
        <dbReference type="Proteomes" id="UP000661607"/>
    </source>
</evidence>
<accession>A0ABR9K5L7</accession>
<keyword evidence="2" id="KW-1185">Reference proteome</keyword>
<organism evidence="1 2">
    <name type="scientific">Nonomuraea africana</name>
    <dbReference type="NCBI Taxonomy" id="46171"/>
    <lineage>
        <taxon>Bacteria</taxon>
        <taxon>Bacillati</taxon>
        <taxon>Actinomycetota</taxon>
        <taxon>Actinomycetes</taxon>
        <taxon>Streptosporangiales</taxon>
        <taxon>Streptosporangiaceae</taxon>
        <taxon>Nonomuraea</taxon>
    </lineage>
</organism>
<dbReference type="Proteomes" id="UP000661607">
    <property type="component" value="Unassembled WGS sequence"/>
</dbReference>